<evidence type="ECO:0000313" key="1">
    <source>
        <dbReference type="EMBL" id="AFJ47703.1"/>
    </source>
</evidence>
<gene>
    <name evidence="1" type="ordered locus">EBL_c26170</name>
</gene>
<reference evidence="1 2" key="1">
    <citation type="journal article" date="2012" name="J. Bacteriol.">
        <title>Complete genome sequence of the B12-producing Shimwellia blattae strain DSM 4481, isolated from a cockroach.</title>
        <authorList>
            <person name="Brzuszkiewicz E."/>
            <person name="Waschkowitz T."/>
            <person name="Wiezer A."/>
            <person name="Daniel R."/>
        </authorList>
    </citation>
    <scope>NUCLEOTIDE SEQUENCE [LARGE SCALE GENOMIC DNA]</scope>
    <source>
        <strain evidence="2">ATCC 29907 / DSM 4481 / JCM 1650 / NBRC 105725 / CDC 9005-74</strain>
    </source>
</reference>
<dbReference type="HOGENOM" id="CLU_3103768_0_0_6"/>
<keyword evidence="2" id="KW-1185">Reference proteome</keyword>
<name>I2BAZ9_SHIBC</name>
<sequence>MQAAVWLSAAAEKNQKKFFPPCFLSFCAARAAAQIQGRRQLSTIPVDNLVY</sequence>
<organism evidence="1 2">
    <name type="scientific">Shimwellia blattae (strain ATCC 29907 / DSM 4481 / JCM 1650 / NBRC 105725 / CDC 9005-74)</name>
    <name type="common">Escherichia blattae</name>
    <dbReference type="NCBI Taxonomy" id="630626"/>
    <lineage>
        <taxon>Bacteria</taxon>
        <taxon>Pseudomonadati</taxon>
        <taxon>Pseudomonadota</taxon>
        <taxon>Gammaproteobacteria</taxon>
        <taxon>Enterobacterales</taxon>
        <taxon>Enterobacteriaceae</taxon>
        <taxon>Shimwellia</taxon>
    </lineage>
</organism>
<dbReference type="STRING" id="630626.EBL_c26170"/>
<dbReference type="KEGG" id="ebt:EBL_c26170"/>
<proteinExistence type="predicted"/>
<dbReference type="EMBL" id="CP001560">
    <property type="protein sequence ID" value="AFJ47703.1"/>
    <property type="molecule type" value="Genomic_DNA"/>
</dbReference>
<dbReference type="AlphaFoldDB" id="I2BAZ9"/>
<dbReference type="Proteomes" id="UP000001955">
    <property type="component" value="Chromosome"/>
</dbReference>
<evidence type="ECO:0000313" key="2">
    <source>
        <dbReference type="Proteomes" id="UP000001955"/>
    </source>
</evidence>
<protein>
    <submittedName>
        <fullName evidence="1">Uncharacterized protein</fullName>
    </submittedName>
</protein>
<accession>I2BAZ9</accession>